<reference evidence="3" key="1">
    <citation type="submission" date="2021-07" db="EMBL/GenBank/DDBJ databases">
        <title>Pseudohoeflea marina sp. nov. a polyhydroxyalcanoate-producing bacterium.</title>
        <authorList>
            <person name="Zheng W."/>
            <person name="Yu S."/>
            <person name="Huang Y."/>
        </authorList>
    </citation>
    <scope>NUCLEOTIDE SEQUENCE</scope>
    <source>
        <strain evidence="3">DP4N28-3</strain>
    </source>
</reference>
<evidence type="ECO:0000313" key="3">
    <source>
        <dbReference type="EMBL" id="MBW3098836.1"/>
    </source>
</evidence>
<keyword evidence="4" id="KW-1185">Reference proteome</keyword>
<organism evidence="3 4">
    <name type="scientific">Pseudohoeflea coraliihabitans</name>
    <dbReference type="NCBI Taxonomy" id="2860393"/>
    <lineage>
        <taxon>Bacteria</taxon>
        <taxon>Pseudomonadati</taxon>
        <taxon>Pseudomonadota</taxon>
        <taxon>Alphaproteobacteria</taxon>
        <taxon>Hyphomicrobiales</taxon>
        <taxon>Rhizobiaceae</taxon>
        <taxon>Pseudohoeflea</taxon>
    </lineage>
</organism>
<sequence>MGESGRILNAARGPRLTFANKIDARRWRHWIGMLAIMAFIAALAVPAPGQASEKKSSDGAYTQIYFFRGFLGVFSTGFDQMAKELRTKGIEARVYSHLSAGAVRARIARQYKAANRRARKPIVLVGHSFGGNAALAVAHQLSRDNIPVKLVVTVDPTRGGPVANNVARYVNYYFDGGGLGASLKASARMPRSRVRNIDMRVRDDVVGAGDNHWSVTHNKVIQSEILKQVRRAAR</sequence>
<keyword evidence="1" id="KW-1133">Transmembrane helix</keyword>
<evidence type="ECO:0000256" key="1">
    <source>
        <dbReference type="SAM" id="Phobius"/>
    </source>
</evidence>
<name>A0ABS6WSA3_9HYPH</name>
<comment type="caution">
    <text evidence="3">The sequence shown here is derived from an EMBL/GenBank/DDBJ whole genome shotgun (WGS) entry which is preliminary data.</text>
</comment>
<keyword evidence="1" id="KW-0472">Membrane</keyword>
<dbReference type="Pfam" id="PF00975">
    <property type="entry name" value="Thioesterase"/>
    <property type="match status" value="1"/>
</dbReference>
<accession>A0ABS6WSA3</accession>
<evidence type="ECO:0000313" key="4">
    <source>
        <dbReference type="Proteomes" id="UP001430804"/>
    </source>
</evidence>
<feature type="transmembrane region" description="Helical" evidence="1">
    <location>
        <begin position="60"/>
        <end position="78"/>
    </location>
</feature>
<feature type="domain" description="Thioesterase" evidence="2">
    <location>
        <begin position="72"/>
        <end position="155"/>
    </location>
</feature>
<feature type="transmembrane region" description="Helical" evidence="1">
    <location>
        <begin position="30"/>
        <end position="48"/>
    </location>
</feature>
<dbReference type="InterPro" id="IPR001031">
    <property type="entry name" value="Thioesterase"/>
</dbReference>
<gene>
    <name evidence="3" type="ORF">KY465_16250</name>
</gene>
<dbReference type="Proteomes" id="UP001430804">
    <property type="component" value="Unassembled WGS sequence"/>
</dbReference>
<dbReference type="EMBL" id="JAHWQX010000004">
    <property type="protein sequence ID" value="MBW3098836.1"/>
    <property type="molecule type" value="Genomic_DNA"/>
</dbReference>
<dbReference type="GO" id="GO:0016787">
    <property type="term" value="F:hydrolase activity"/>
    <property type="evidence" value="ECO:0007669"/>
    <property type="project" value="UniProtKB-KW"/>
</dbReference>
<proteinExistence type="predicted"/>
<keyword evidence="3" id="KW-0378">Hydrolase</keyword>
<protein>
    <submittedName>
        <fullName evidence="3">Alpha/beta fold hydrolase</fullName>
    </submittedName>
</protein>
<dbReference type="RefSeq" id="WP_219203143.1">
    <property type="nucleotide sequence ID" value="NZ_JAHWQX010000004.1"/>
</dbReference>
<evidence type="ECO:0000259" key="2">
    <source>
        <dbReference type="Pfam" id="PF00975"/>
    </source>
</evidence>
<keyword evidence="1" id="KW-0812">Transmembrane</keyword>